<dbReference type="Gene3D" id="3.30.450.40">
    <property type="match status" value="1"/>
</dbReference>
<dbReference type="Proteomes" id="UP001140230">
    <property type="component" value="Unassembled WGS sequence"/>
</dbReference>
<dbReference type="Pfam" id="PF13185">
    <property type="entry name" value="GAF_2"/>
    <property type="match status" value="1"/>
</dbReference>
<dbReference type="InterPro" id="IPR029016">
    <property type="entry name" value="GAF-like_dom_sf"/>
</dbReference>
<protein>
    <submittedName>
        <fullName evidence="2">GAF domain-containing protein</fullName>
    </submittedName>
</protein>
<dbReference type="SUPFAM" id="SSF55785">
    <property type="entry name" value="PYP-like sensor domain (PAS domain)"/>
    <property type="match status" value="1"/>
</dbReference>
<accession>A0A9X4BTY5</accession>
<reference evidence="2" key="2">
    <citation type="submission" date="2022-08" db="EMBL/GenBank/DDBJ databases">
        <authorList>
            <person name="Iruegas-Bocardo F."/>
            <person name="Weisberg A.J."/>
            <person name="Riutta E.R."/>
            <person name="Kilday K."/>
            <person name="Bonkowski J.C."/>
            <person name="Creswell T."/>
            <person name="Daughtrey M.L."/>
            <person name="Rane K."/>
            <person name="Grunwald N.J."/>
            <person name="Chang J.H."/>
            <person name="Putnam M.L."/>
        </authorList>
    </citation>
    <scope>NUCLEOTIDE SEQUENCE</scope>
    <source>
        <strain evidence="2">22-338</strain>
    </source>
</reference>
<evidence type="ECO:0000259" key="1">
    <source>
        <dbReference type="SMART" id="SM00065"/>
    </source>
</evidence>
<name>A0A9X4BTY5_9XANT</name>
<dbReference type="EMBL" id="JANWTP010000070">
    <property type="protein sequence ID" value="MDC8639559.1"/>
    <property type="molecule type" value="Genomic_DNA"/>
</dbReference>
<organism evidence="2 3">
    <name type="scientific">Xanthomonas hortorum pv. hederae</name>
    <dbReference type="NCBI Taxonomy" id="453603"/>
    <lineage>
        <taxon>Bacteria</taxon>
        <taxon>Pseudomonadati</taxon>
        <taxon>Pseudomonadota</taxon>
        <taxon>Gammaproteobacteria</taxon>
        <taxon>Lysobacterales</taxon>
        <taxon>Lysobacteraceae</taxon>
        <taxon>Xanthomonas</taxon>
    </lineage>
</organism>
<dbReference type="InterPro" id="IPR003018">
    <property type="entry name" value="GAF"/>
</dbReference>
<gene>
    <name evidence="2" type="ORF">NY667_17545</name>
</gene>
<dbReference type="InterPro" id="IPR013656">
    <property type="entry name" value="PAS_4"/>
</dbReference>
<evidence type="ECO:0000313" key="3">
    <source>
        <dbReference type="Proteomes" id="UP001140230"/>
    </source>
</evidence>
<evidence type="ECO:0000313" key="2">
    <source>
        <dbReference type="EMBL" id="MDC8639559.1"/>
    </source>
</evidence>
<proteinExistence type="predicted"/>
<dbReference type="AlphaFoldDB" id="A0A9X4BTY5"/>
<feature type="domain" description="GAF" evidence="1">
    <location>
        <begin position="43"/>
        <end position="196"/>
    </location>
</feature>
<reference evidence="2" key="1">
    <citation type="journal article" date="2022" name="Phytopathology">
        <title>Whole genome sequencing-based tracing of a 2022 introduction and outbreak of Xanthomonas hortorum pv. pelargonii.</title>
        <authorList>
            <person name="Iruegas Bocardo F."/>
            <person name="Weisberg A.J."/>
            <person name="Riutta E.R."/>
            <person name="Kilday K.B."/>
            <person name="Bonkowski J.C."/>
            <person name="Creswell T.C."/>
            <person name="Daughtrey M."/>
            <person name="Rane K.K."/>
            <person name="Grunwald N.J."/>
            <person name="Chang J.H."/>
            <person name="Putnam M."/>
        </authorList>
    </citation>
    <scope>NUCLEOTIDE SEQUENCE</scope>
    <source>
        <strain evidence="2">22-338</strain>
    </source>
</reference>
<dbReference type="RefSeq" id="WP_233403067.1">
    <property type="nucleotide sequence ID" value="NZ_CP168173.1"/>
</dbReference>
<dbReference type="InterPro" id="IPR035965">
    <property type="entry name" value="PAS-like_dom_sf"/>
</dbReference>
<dbReference type="SMART" id="SM00065">
    <property type="entry name" value="GAF"/>
    <property type="match status" value="1"/>
</dbReference>
<comment type="caution">
    <text evidence="2">The sequence shown here is derived from an EMBL/GenBank/DDBJ whole genome shotgun (WGS) entry which is preliminary data.</text>
</comment>
<dbReference type="SUPFAM" id="SSF55781">
    <property type="entry name" value="GAF domain-like"/>
    <property type="match status" value="1"/>
</dbReference>
<sequence>MKRAPGEQIDNVENVESAASMLEELAGMRKLHALQVSLAAQVDMRVALQDITALACTFARTECGCVQLVDEHSNDMELRVYRGHDERSPFVQQFLKDGFQATCDAVRRERRQLVIEDIETFTPLKGTPDYEAALCSGIRAAQFTPLFNRAGALLGLLSTQFTMPYRPAEHELRLLELLAWTAADYVERNRAQAALRTSEARLALVLDQIPIGVGLFDTQSRFTYRNSQLSDQLTDRIPSRDGVRAAEWQGIDQQGNPVPPQQFPGARALRGEDTTAPIDFRHLDGTAECWLRVTAVALRDGSRVTGGLTVVQDVTGQRRVQADWAC</sequence>
<dbReference type="Pfam" id="PF08448">
    <property type="entry name" value="PAS_4"/>
    <property type="match status" value="1"/>
</dbReference>
<dbReference type="Gene3D" id="3.30.450.20">
    <property type="entry name" value="PAS domain"/>
    <property type="match status" value="1"/>
</dbReference>